<evidence type="ECO:0000313" key="2">
    <source>
        <dbReference type="Proteomes" id="UP000004198"/>
    </source>
</evidence>
<keyword evidence="2" id="KW-1185">Reference proteome</keyword>
<accession>C6PS50</accession>
<name>C6PS50_9CLOT</name>
<dbReference type="Proteomes" id="UP000004198">
    <property type="component" value="Unassembled WGS sequence"/>
</dbReference>
<comment type="caution">
    <text evidence="1">The sequence shown here is derived from an EMBL/GenBank/DDBJ whole genome shotgun (WGS) entry which is preliminary data.</text>
</comment>
<organism evidence="1 2">
    <name type="scientific">Clostridium carboxidivorans P7</name>
    <dbReference type="NCBI Taxonomy" id="536227"/>
    <lineage>
        <taxon>Bacteria</taxon>
        <taxon>Bacillati</taxon>
        <taxon>Bacillota</taxon>
        <taxon>Clostridia</taxon>
        <taxon>Eubacteriales</taxon>
        <taxon>Clostridiaceae</taxon>
        <taxon>Clostridium</taxon>
    </lineage>
</organism>
<protein>
    <submittedName>
        <fullName evidence="1">Uncharacterized protein</fullName>
    </submittedName>
</protein>
<evidence type="ECO:0000313" key="1">
    <source>
        <dbReference type="EMBL" id="EET87975.1"/>
    </source>
</evidence>
<dbReference type="RefSeq" id="WP_007060502.1">
    <property type="nucleotide sequence ID" value="NZ_ACVI01000020.1"/>
</dbReference>
<dbReference type="PATRIC" id="fig|536227.13.peg.2922"/>
<proteinExistence type="predicted"/>
<dbReference type="AlphaFoldDB" id="C6PS50"/>
<sequence length="83" mass="9649">MCKDHANNLGIHEFEVYEDKGFSGGNNRHASISENDLQLITIIQHILPLIHDHQILSFLIIADEFVHKKTEVIYMTYFKNIII</sequence>
<dbReference type="EMBL" id="ACVI01000020">
    <property type="protein sequence ID" value="EET87975.1"/>
    <property type="molecule type" value="Genomic_DNA"/>
</dbReference>
<dbReference type="KEGG" id="cck:Ccar_13950"/>
<reference evidence="1 2" key="1">
    <citation type="submission" date="2009-06" db="EMBL/GenBank/DDBJ databases">
        <title>The draft genome of Clostridium carboxidivorans P7.</title>
        <authorList>
            <consortium name="US DOE Joint Genome Institute (JGI-PGF)"/>
            <person name="Lucas S."/>
            <person name="Copeland A."/>
            <person name="Lapidus A."/>
            <person name="Glavina del Rio T."/>
            <person name="Tice H."/>
            <person name="Bruce D."/>
            <person name="Goodwin L."/>
            <person name="Pitluck S."/>
            <person name="Larimer F."/>
            <person name="Land M.L."/>
            <person name="Hauser L."/>
            <person name="Hemme C.L."/>
        </authorList>
    </citation>
    <scope>NUCLEOTIDE SEQUENCE [LARGE SCALE GENOMIC DNA]</scope>
    <source>
        <strain evidence="1 2">P7</strain>
    </source>
</reference>
<dbReference type="OrthoDB" id="9781670at2"/>
<gene>
    <name evidence="1" type="ORF">CcarbDRAFT_1617</name>
</gene>